<keyword evidence="5 7" id="KW-1133">Transmembrane helix</keyword>
<keyword evidence="10" id="KW-1185">Reference proteome</keyword>
<comment type="similarity">
    <text evidence="7">Belongs to the binding-protein-dependent transport system permease family.</text>
</comment>
<comment type="caution">
    <text evidence="9">The sequence shown here is derived from an EMBL/GenBank/DDBJ whole genome shotgun (WGS) entry which is preliminary data.</text>
</comment>
<accession>A0AAW9QJ41</accession>
<protein>
    <submittedName>
        <fullName evidence="9">Sugar ABC transporter permease</fullName>
    </submittedName>
</protein>
<evidence type="ECO:0000256" key="4">
    <source>
        <dbReference type="ARBA" id="ARBA00022692"/>
    </source>
</evidence>
<dbReference type="InterPro" id="IPR000515">
    <property type="entry name" value="MetI-like"/>
</dbReference>
<evidence type="ECO:0000256" key="3">
    <source>
        <dbReference type="ARBA" id="ARBA00022475"/>
    </source>
</evidence>
<feature type="domain" description="ABC transmembrane type-1" evidence="8">
    <location>
        <begin position="70"/>
        <end position="283"/>
    </location>
</feature>
<dbReference type="PANTHER" id="PTHR43005">
    <property type="entry name" value="BLR7065 PROTEIN"/>
    <property type="match status" value="1"/>
</dbReference>
<feature type="transmembrane region" description="Helical" evidence="7">
    <location>
        <begin position="156"/>
        <end position="180"/>
    </location>
</feature>
<evidence type="ECO:0000256" key="1">
    <source>
        <dbReference type="ARBA" id="ARBA00004651"/>
    </source>
</evidence>
<organism evidence="9 10">
    <name type="scientific">Aquincola agrisoli</name>
    <dbReference type="NCBI Taxonomy" id="3119538"/>
    <lineage>
        <taxon>Bacteria</taxon>
        <taxon>Pseudomonadati</taxon>
        <taxon>Pseudomonadota</taxon>
        <taxon>Betaproteobacteria</taxon>
        <taxon>Burkholderiales</taxon>
        <taxon>Sphaerotilaceae</taxon>
        <taxon>Aquincola</taxon>
    </lineage>
</organism>
<evidence type="ECO:0000313" key="9">
    <source>
        <dbReference type="EMBL" id="MEF7617265.1"/>
    </source>
</evidence>
<keyword evidence="2 7" id="KW-0813">Transport</keyword>
<feature type="transmembrane region" description="Helical" evidence="7">
    <location>
        <begin position="107"/>
        <end position="128"/>
    </location>
</feature>
<dbReference type="GO" id="GO:0005886">
    <property type="term" value="C:plasma membrane"/>
    <property type="evidence" value="ECO:0007669"/>
    <property type="project" value="UniProtKB-SubCell"/>
</dbReference>
<evidence type="ECO:0000256" key="7">
    <source>
        <dbReference type="RuleBase" id="RU363032"/>
    </source>
</evidence>
<dbReference type="SUPFAM" id="SSF161098">
    <property type="entry name" value="MetI-like"/>
    <property type="match status" value="1"/>
</dbReference>
<feature type="transmembrane region" description="Helical" evidence="7">
    <location>
        <begin position="69"/>
        <end position="95"/>
    </location>
</feature>
<sequence length="294" mass="32227">MRGFTTPTDRIILAAFVLSVVLVGALIAVPVLHAVQLSFYQAQSFVSERQFVGLANYTRVLADPLFWKAFALGLGFAVVAMGLQLVLGIGFAMLLNRPFPGRALVRGAAVLPYLLPTVVIAVTAHWLLDGAFGLFTLWAQQMGFGRPAWYDHPVSAALLVIIASVWTWTPFVTITFLAGLQTIPSSLYEAARVDGAGAWMRFWHVTLPMLKPVLLVVVLLRSIWMFNKFDIVWLLTKGGPLGATEHLPVLSYRKAFNQFDVGGGAAVATLSFLVLSVMIAIYFWRFPLDDKAAS</sequence>
<keyword evidence="6 7" id="KW-0472">Membrane</keyword>
<evidence type="ECO:0000259" key="8">
    <source>
        <dbReference type="PROSITE" id="PS50928"/>
    </source>
</evidence>
<dbReference type="Proteomes" id="UP001336250">
    <property type="component" value="Unassembled WGS sequence"/>
</dbReference>
<keyword evidence="4 7" id="KW-0812">Transmembrane</keyword>
<feature type="transmembrane region" description="Helical" evidence="7">
    <location>
        <begin position="201"/>
        <end position="224"/>
    </location>
</feature>
<evidence type="ECO:0000256" key="2">
    <source>
        <dbReference type="ARBA" id="ARBA00022448"/>
    </source>
</evidence>
<feature type="transmembrane region" description="Helical" evidence="7">
    <location>
        <begin position="12"/>
        <end position="35"/>
    </location>
</feature>
<dbReference type="InterPro" id="IPR035906">
    <property type="entry name" value="MetI-like_sf"/>
</dbReference>
<reference evidence="9 10" key="1">
    <citation type="submission" date="2024-02" db="EMBL/GenBank/DDBJ databases">
        <title>Genome sequence of Aquincola sp. MAHUQ-54.</title>
        <authorList>
            <person name="Huq M.A."/>
        </authorList>
    </citation>
    <scope>NUCLEOTIDE SEQUENCE [LARGE SCALE GENOMIC DNA]</scope>
    <source>
        <strain evidence="9 10">MAHUQ-54</strain>
    </source>
</reference>
<dbReference type="Pfam" id="PF00528">
    <property type="entry name" value="BPD_transp_1"/>
    <property type="match status" value="1"/>
</dbReference>
<evidence type="ECO:0000256" key="5">
    <source>
        <dbReference type="ARBA" id="ARBA00022989"/>
    </source>
</evidence>
<proteinExistence type="inferred from homology"/>
<dbReference type="RefSeq" id="WP_332293031.1">
    <property type="nucleotide sequence ID" value="NZ_JAZIBG010000056.1"/>
</dbReference>
<feature type="transmembrane region" description="Helical" evidence="7">
    <location>
        <begin position="261"/>
        <end position="284"/>
    </location>
</feature>
<dbReference type="Gene3D" id="1.10.3720.10">
    <property type="entry name" value="MetI-like"/>
    <property type="match status" value="1"/>
</dbReference>
<dbReference type="GO" id="GO:0055085">
    <property type="term" value="P:transmembrane transport"/>
    <property type="evidence" value="ECO:0007669"/>
    <property type="project" value="InterPro"/>
</dbReference>
<evidence type="ECO:0000313" key="10">
    <source>
        <dbReference type="Proteomes" id="UP001336250"/>
    </source>
</evidence>
<dbReference type="PROSITE" id="PS50928">
    <property type="entry name" value="ABC_TM1"/>
    <property type="match status" value="1"/>
</dbReference>
<dbReference type="EMBL" id="JAZIBG010000056">
    <property type="protein sequence ID" value="MEF7617265.1"/>
    <property type="molecule type" value="Genomic_DNA"/>
</dbReference>
<keyword evidence="3" id="KW-1003">Cell membrane</keyword>
<evidence type="ECO:0000256" key="6">
    <source>
        <dbReference type="ARBA" id="ARBA00023136"/>
    </source>
</evidence>
<dbReference type="AlphaFoldDB" id="A0AAW9QJ41"/>
<comment type="subcellular location">
    <subcellularLocation>
        <location evidence="1 7">Cell membrane</location>
        <topology evidence="1 7">Multi-pass membrane protein</topology>
    </subcellularLocation>
</comment>
<gene>
    <name evidence="9" type="ORF">V4F39_25360</name>
</gene>
<name>A0AAW9QJ41_9BURK</name>
<dbReference type="CDD" id="cd06261">
    <property type="entry name" value="TM_PBP2"/>
    <property type="match status" value="1"/>
</dbReference>
<dbReference type="PANTHER" id="PTHR43005:SF1">
    <property type="entry name" value="SPERMIDINE_PUTRESCINE TRANSPORT SYSTEM PERMEASE PROTEIN"/>
    <property type="match status" value="1"/>
</dbReference>